<dbReference type="AlphaFoldDB" id="A0A0B5QMX8"/>
<dbReference type="Gene3D" id="3.40.50.200">
    <property type="entry name" value="Peptidase S8/S53 domain"/>
    <property type="match status" value="1"/>
</dbReference>
<dbReference type="Gene3D" id="2.60.120.1290">
    <property type="match status" value="1"/>
</dbReference>
<dbReference type="STRING" id="1520.LF65_01555"/>
<dbReference type="InterPro" id="IPR023827">
    <property type="entry name" value="Peptidase_S8_Asp-AS"/>
</dbReference>
<dbReference type="InterPro" id="IPR034045">
    <property type="entry name" value="Pep_S8_CspA-like"/>
</dbReference>
<feature type="domain" description="Peptidase S8/S53" evidence="6">
    <location>
        <begin position="99"/>
        <end position="296"/>
    </location>
</feature>
<evidence type="ECO:0000259" key="6">
    <source>
        <dbReference type="Pfam" id="PF00082"/>
    </source>
</evidence>
<keyword evidence="4 5" id="KW-0720">Serine protease</keyword>
<dbReference type="SUPFAM" id="SSF52743">
    <property type="entry name" value="Subtilisin-like"/>
    <property type="match status" value="1"/>
</dbReference>
<dbReference type="EMBL" id="CP010086">
    <property type="protein sequence ID" value="AJG98163.1"/>
    <property type="molecule type" value="Genomic_DNA"/>
</dbReference>
<proteinExistence type="inferred from homology"/>
<dbReference type="GO" id="GO:0004252">
    <property type="term" value="F:serine-type endopeptidase activity"/>
    <property type="evidence" value="ECO:0007669"/>
    <property type="project" value="UniProtKB-UniRule"/>
</dbReference>
<feature type="active site" description="Charge relay system" evidence="5">
    <location>
        <position position="502"/>
    </location>
</feature>
<dbReference type="PIRSF" id="PIRSF037894">
    <property type="entry name" value="Subtilisin_rel_CspABC"/>
    <property type="match status" value="1"/>
</dbReference>
<keyword evidence="3 5" id="KW-0378">Hydrolase</keyword>
<dbReference type="InterPro" id="IPR017310">
    <property type="entry name" value="Pept_S8A_subtilisin_clostridia"/>
</dbReference>
<evidence type="ECO:0000256" key="4">
    <source>
        <dbReference type="ARBA" id="ARBA00022825"/>
    </source>
</evidence>
<feature type="domain" description="Peptidase S8/S53" evidence="6">
    <location>
        <begin position="436"/>
        <end position="558"/>
    </location>
</feature>
<feature type="active site" description="Charge relay system" evidence="5">
    <location>
        <position position="108"/>
    </location>
</feature>
<evidence type="ECO:0000313" key="8">
    <source>
        <dbReference type="Proteomes" id="UP000031866"/>
    </source>
</evidence>
<sequence length="609" mass="67306">MPSFKKCNLYYAGFPNYLVQYRGDFQGQIDNISYACGDKITDTIAVISIAPEDLNRLEKDVPAILYINPRSRYVLQEVSPSSVDNINAIKINPYLDLNGRGVLIGMVDSGIEYLNEEFIREDDTSRIISLWDQTVPDSTDTSVYIGRTFSNEEITNAIKAYRNNQDPYLIVPSKDEVGHGTQMAGIIGARGYNADVQGVASGCEFVIVKLFESINFRNELQANGIHYTPVYNDSEVLAAIYYLRSVAVRLNRPMVIYLGVGTTEGSHDGNNLLSRYLTSIGKLRGIVTVTGVGNEGASEGHTSGIIKQTGDVASIELRIPREMKYFSFTIWLIKPNRASINVISPNGESSKFIKAKANEIQNVNFVFFKTQMTVKYYVPEHFTGHEAIAINFDSIKAGIWTFQLRGDYITDGRYHIWLPPQKTLPENTRFLQADPFTTLTIPSTARSVVTTAYYGNDNALVAASGKGPNVNTYVENPDIATLGADILATNIGGKTTTVSGSSVAAAIIAGACALLLQWGIVNGNDRTMFAAKIIAYLVLGADRSNLAYRYPTREIGYGFFDLLGTFNIISRSYRIDLGVENKSMADWKIGDKYIEYSVKALFIRIPKGI</sequence>
<gene>
    <name evidence="7" type="ORF">LF65_01555</name>
</gene>
<dbReference type="CDD" id="cd07478">
    <property type="entry name" value="Peptidases_S8_CspA-like"/>
    <property type="match status" value="1"/>
</dbReference>
<evidence type="ECO:0000313" key="7">
    <source>
        <dbReference type="EMBL" id="AJG98163.1"/>
    </source>
</evidence>
<feature type="active site" description="Charge relay system" evidence="5">
    <location>
        <position position="179"/>
    </location>
</feature>
<dbReference type="PRINTS" id="PR00723">
    <property type="entry name" value="SUBTILISIN"/>
</dbReference>
<dbReference type="PROSITE" id="PS51892">
    <property type="entry name" value="SUBTILASE"/>
    <property type="match status" value="1"/>
</dbReference>
<comment type="similarity">
    <text evidence="1 5">Belongs to the peptidase S8 family.</text>
</comment>
<keyword evidence="2 5" id="KW-0645">Protease</keyword>
<dbReference type="OrthoDB" id="2744137at2"/>
<dbReference type="PANTHER" id="PTHR43806">
    <property type="entry name" value="PEPTIDASE S8"/>
    <property type="match status" value="1"/>
</dbReference>
<name>A0A0B5QMX8_CLOBE</name>
<dbReference type="PROSITE" id="PS00136">
    <property type="entry name" value="SUBTILASE_ASP"/>
    <property type="match status" value="1"/>
</dbReference>
<dbReference type="InterPro" id="IPR015500">
    <property type="entry name" value="Peptidase_S8_subtilisin-rel"/>
</dbReference>
<accession>A0A0B5QMX8</accession>
<dbReference type="KEGG" id="cbei:LF65_01555"/>
<dbReference type="InterPro" id="IPR036852">
    <property type="entry name" value="Peptidase_S8/S53_dom_sf"/>
</dbReference>
<evidence type="ECO:0000256" key="3">
    <source>
        <dbReference type="ARBA" id="ARBA00022801"/>
    </source>
</evidence>
<dbReference type="InterPro" id="IPR000209">
    <property type="entry name" value="Peptidase_S8/S53_dom"/>
</dbReference>
<dbReference type="Proteomes" id="UP000031866">
    <property type="component" value="Chromosome"/>
</dbReference>
<protein>
    <submittedName>
        <fullName evidence="7">Peptidase S8 and S53 subtilisin kexin sedolisin</fullName>
    </submittedName>
</protein>
<organism evidence="7 8">
    <name type="scientific">Clostridium beijerinckii</name>
    <name type="common">Clostridium MP</name>
    <dbReference type="NCBI Taxonomy" id="1520"/>
    <lineage>
        <taxon>Bacteria</taxon>
        <taxon>Bacillati</taxon>
        <taxon>Bacillota</taxon>
        <taxon>Clostridia</taxon>
        <taxon>Eubacteriales</taxon>
        <taxon>Clostridiaceae</taxon>
        <taxon>Clostridium</taxon>
    </lineage>
</organism>
<reference evidence="8" key="1">
    <citation type="submission" date="2014-12" db="EMBL/GenBank/DDBJ databases">
        <title>Genome sequence of Clostridium beijerinckii strain 59B.</title>
        <authorList>
            <person name="Little G.T."/>
            <person name="Minton N.P."/>
        </authorList>
    </citation>
    <scope>NUCLEOTIDE SEQUENCE [LARGE SCALE GENOMIC DNA]</scope>
    <source>
        <strain evidence="8">59B</strain>
    </source>
</reference>
<evidence type="ECO:0000256" key="5">
    <source>
        <dbReference type="PROSITE-ProRule" id="PRU01240"/>
    </source>
</evidence>
<evidence type="ECO:0000256" key="2">
    <source>
        <dbReference type="ARBA" id="ARBA00022670"/>
    </source>
</evidence>
<evidence type="ECO:0000256" key="1">
    <source>
        <dbReference type="ARBA" id="ARBA00011073"/>
    </source>
</evidence>
<dbReference type="GO" id="GO:0006508">
    <property type="term" value="P:proteolysis"/>
    <property type="evidence" value="ECO:0007669"/>
    <property type="project" value="UniProtKB-KW"/>
</dbReference>
<dbReference type="PANTHER" id="PTHR43806:SF11">
    <property type="entry name" value="CEREVISIN-RELATED"/>
    <property type="match status" value="1"/>
</dbReference>
<dbReference type="Pfam" id="PF00082">
    <property type="entry name" value="Peptidase_S8"/>
    <property type="match status" value="2"/>
</dbReference>
<dbReference type="InterPro" id="IPR050131">
    <property type="entry name" value="Peptidase_S8_subtilisin-like"/>
</dbReference>
<dbReference type="RefSeq" id="WP_041895353.1">
    <property type="nucleotide sequence ID" value="NZ_CP010086.2"/>
</dbReference>